<protein>
    <submittedName>
        <fullName evidence="1">Uncharacterized protein</fullName>
    </submittedName>
</protein>
<sequence length="104" mass="11761">MSGYGVDEHEDVYFVHKRWWCQLMLGFACHRAIILKAHVRRTIIVLWCAGMKVSPVEDVRDSVAGVFAPSFVKLSEENENHENCAWNLLLIEDAGVDVNGGFVL</sequence>
<gene>
    <name evidence="1" type="ORF">SVIM_LOCUS58986</name>
</gene>
<dbReference type="AlphaFoldDB" id="A0A6N2KBE6"/>
<accession>A0A6N2KBE6</accession>
<proteinExistence type="predicted"/>
<evidence type="ECO:0000313" key="1">
    <source>
        <dbReference type="EMBL" id="VFU25416.1"/>
    </source>
</evidence>
<reference evidence="1" key="1">
    <citation type="submission" date="2019-03" db="EMBL/GenBank/DDBJ databases">
        <authorList>
            <person name="Mank J."/>
            <person name="Almeida P."/>
        </authorList>
    </citation>
    <scope>NUCLEOTIDE SEQUENCE</scope>
    <source>
        <strain evidence="1">78183</strain>
    </source>
</reference>
<organism evidence="1">
    <name type="scientific">Salix viminalis</name>
    <name type="common">Common osier</name>
    <name type="synonym">Basket willow</name>
    <dbReference type="NCBI Taxonomy" id="40686"/>
    <lineage>
        <taxon>Eukaryota</taxon>
        <taxon>Viridiplantae</taxon>
        <taxon>Streptophyta</taxon>
        <taxon>Embryophyta</taxon>
        <taxon>Tracheophyta</taxon>
        <taxon>Spermatophyta</taxon>
        <taxon>Magnoliopsida</taxon>
        <taxon>eudicotyledons</taxon>
        <taxon>Gunneridae</taxon>
        <taxon>Pentapetalae</taxon>
        <taxon>rosids</taxon>
        <taxon>fabids</taxon>
        <taxon>Malpighiales</taxon>
        <taxon>Salicaceae</taxon>
        <taxon>Saliceae</taxon>
        <taxon>Salix</taxon>
    </lineage>
</organism>
<dbReference type="EMBL" id="CAADRP010000225">
    <property type="protein sequence ID" value="VFU25416.1"/>
    <property type="molecule type" value="Genomic_DNA"/>
</dbReference>
<name>A0A6N2KBE6_SALVM</name>